<feature type="transmembrane region" description="Helical" evidence="10">
    <location>
        <begin position="93"/>
        <end position="115"/>
    </location>
</feature>
<evidence type="ECO:0000256" key="10">
    <source>
        <dbReference type="RuleBase" id="RU046427"/>
    </source>
</evidence>
<evidence type="ECO:0000256" key="4">
    <source>
        <dbReference type="ARBA" id="ARBA00022989"/>
    </source>
</evidence>
<keyword evidence="13" id="KW-1185">Reference proteome</keyword>
<comment type="caution">
    <text evidence="10">Lacks conserved residue(s) required for the propagation of feature annotation.</text>
</comment>
<dbReference type="OrthoDB" id="5987909at2759"/>
<dbReference type="Pfam" id="PF00001">
    <property type="entry name" value="7tm_1"/>
    <property type="match status" value="1"/>
</dbReference>
<feature type="transmembrane region" description="Helical" evidence="10">
    <location>
        <begin position="324"/>
        <end position="345"/>
    </location>
</feature>
<evidence type="ECO:0000313" key="13">
    <source>
        <dbReference type="Proteomes" id="UP000324222"/>
    </source>
</evidence>
<reference evidence="12 13" key="1">
    <citation type="submission" date="2019-05" db="EMBL/GenBank/DDBJ databases">
        <title>Another draft genome of Portunus trituberculatus and its Hox gene families provides insights of decapod evolution.</title>
        <authorList>
            <person name="Jeong J.-H."/>
            <person name="Song I."/>
            <person name="Kim S."/>
            <person name="Choi T."/>
            <person name="Kim D."/>
            <person name="Ryu S."/>
            <person name="Kim W."/>
        </authorList>
    </citation>
    <scope>NUCLEOTIDE SEQUENCE [LARGE SCALE GENOMIC DNA]</scope>
    <source>
        <tissue evidence="12">Muscle</tissue>
    </source>
</reference>
<dbReference type="InterPro" id="IPR017452">
    <property type="entry name" value="GPCR_Rhodpsn_7TM"/>
</dbReference>
<gene>
    <name evidence="12" type="primary">Avpr1a_1</name>
    <name evidence="12" type="ORF">E2C01_061759</name>
</gene>
<evidence type="ECO:0000256" key="3">
    <source>
        <dbReference type="ARBA" id="ARBA00022692"/>
    </source>
</evidence>
<proteinExistence type="inferred from homology"/>
<dbReference type="Proteomes" id="UP000324222">
    <property type="component" value="Unassembled WGS sequence"/>
</dbReference>
<evidence type="ECO:0000256" key="5">
    <source>
        <dbReference type="ARBA" id="ARBA00023040"/>
    </source>
</evidence>
<feature type="transmembrane region" description="Helical" evidence="10">
    <location>
        <begin position="217"/>
        <end position="242"/>
    </location>
</feature>
<evidence type="ECO:0000256" key="7">
    <source>
        <dbReference type="ARBA" id="ARBA00023170"/>
    </source>
</evidence>
<dbReference type="PRINTS" id="PR00237">
    <property type="entry name" value="GPCRRHODOPSN"/>
</dbReference>
<dbReference type="SUPFAM" id="SSF81321">
    <property type="entry name" value="Family A G protein-coupled receptor-like"/>
    <property type="match status" value="1"/>
</dbReference>
<dbReference type="GO" id="GO:0005000">
    <property type="term" value="F:vasopressin receptor activity"/>
    <property type="evidence" value="ECO:0007669"/>
    <property type="project" value="InterPro"/>
</dbReference>
<organism evidence="12 13">
    <name type="scientific">Portunus trituberculatus</name>
    <name type="common">Swimming crab</name>
    <name type="synonym">Neptunus trituberculatus</name>
    <dbReference type="NCBI Taxonomy" id="210409"/>
    <lineage>
        <taxon>Eukaryota</taxon>
        <taxon>Metazoa</taxon>
        <taxon>Ecdysozoa</taxon>
        <taxon>Arthropoda</taxon>
        <taxon>Crustacea</taxon>
        <taxon>Multicrustacea</taxon>
        <taxon>Malacostraca</taxon>
        <taxon>Eumalacostraca</taxon>
        <taxon>Eucarida</taxon>
        <taxon>Decapoda</taxon>
        <taxon>Pleocyemata</taxon>
        <taxon>Brachyura</taxon>
        <taxon>Eubrachyura</taxon>
        <taxon>Portunoidea</taxon>
        <taxon>Portunidae</taxon>
        <taxon>Portuninae</taxon>
        <taxon>Portunus</taxon>
    </lineage>
</organism>
<comment type="similarity">
    <text evidence="10">Belongs to the G-protein coupled receptor 1 family. Vasopressin/oxytocin receptor subfamily.</text>
</comment>
<feature type="domain" description="G-protein coupled receptors family 1 profile" evidence="11">
    <location>
        <begin position="72"/>
        <end position="385"/>
    </location>
</feature>
<feature type="transmembrane region" description="Helical" evidence="10">
    <location>
        <begin position="173"/>
        <end position="192"/>
    </location>
</feature>
<evidence type="ECO:0000256" key="1">
    <source>
        <dbReference type="ARBA" id="ARBA00004651"/>
    </source>
</evidence>
<keyword evidence="2" id="KW-1003">Cell membrane</keyword>
<dbReference type="AlphaFoldDB" id="A0A5B7HBW0"/>
<dbReference type="InterPro" id="IPR052665">
    <property type="entry name" value="Neuropeptide-GPCR"/>
</dbReference>
<evidence type="ECO:0000313" key="12">
    <source>
        <dbReference type="EMBL" id="MPC67583.1"/>
    </source>
</evidence>
<protein>
    <submittedName>
        <fullName evidence="12">Vasopressin V1a receptor</fullName>
    </submittedName>
</protein>
<feature type="transmembrane region" description="Helical" evidence="10">
    <location>
        <begin position="135"/>
        <end position="153"/>
    </location>
</feature>
<dbReference type="GO" id="GO:0005886">
    <property type="term" value="C:plasma membrane"/>
    <property type="evidence" value="ECO:0007669"/>
    <property type="project" value="UniProtKB-SubCell"/>
</dbReference>
<dbReference type="PRINTS" id="PR00896">
    <property type="entry name" value="VASOPRESSINR"/>
</dbReference>
<evidence type="ECO:0000259" key="11">
    <source>
        <dbReference type="PROSITE" id="PS50262"/>
    </source>
</evidence>
<dbReference type="Gene3D" id="1.20.1070.10">
    <property type="entry name" value="Rhodopsin 7-helix transmembrane proteins"/>
    <property type="match status" value="1"/>
</dbReference>
<sequence length="389" mass="43028">MEEDGVVVVAAAIGRPEESVVANSSDCGGNSSGNTNGCVTVLGNVTGSERDEVLAQVEVAVLAVLLVVILVSNMLVLVALIRSSLLRPMSRTYFFMTHICTADLMVGLCNVLSQLAWDLTYYFRGPNWLCKSVKFLQVMPLYLSPLLLACLAFDRYRAISWRIGSKLWSSLRMVTMVWALSALLAMPQAFLFSKKQMHNGEFNCWADFPEEWGIKAYVVYFVCAAFFGPMLVTVYCYTCITLKVWRYSRYRRGYVPLRTLLLRWVCCVEREREMAGSRGSTGAGSSVTSGSSSTVRVSRVPLMVHSFANVPQPLSLAKMKTIKLTLVISFFFIVCHAPFCFTQLYRAFATAPPGGCHSPAAHRPPSCMSSSLLQHFPACRDPLVTSCDG</sequence>
<dbReference type="InterPro" id="IPR000276">
    <property type="entry name" value="GPCR_Rhodpsn"/>
</dbReference>
<keyword evidence="3 10" id="KW-0812">Transmembrane</keyword>
<keyword evidence="6 10" id="KW-0472">Membrane</keyword>
<name>A0A5B7HBW0_PORTR</name>
<dbReference type="PANTHER" id="PTHR24224:SF6">
    <property type="entry name" value="CARDIOACCELERATORY PEPTIDE RECEPTOR-RELATED"/>
    <property type="match status" value="1"/>
</dbReference>
<keyword evidence="4 10" id="KW-1133">Transmembrane helix</keyword>
<evidence type="ECO:0000256" key="2">
    <source>
        <dbReference type="ARBA" id="ARBA00022475"/>
    </source>
</evidence>
<keyword evidence="7 10" id="KW-0675">Receptor</keyword>
<dbReference type="InterPro" id="IPR001817">
    <property type="entry name" value="Vasoprsn_rcpt"/>
</dbReference>
<evidence type="ECO:0000256" key="6">
    <source>
        <dbReference type="ARBA" id="ARBA00023136"/>
    </source>
</evidence>
<comment type="caution">
    <text evidence="12">The sequence shown here is derived from an EMBL/GenBank/DDBJ whole genome shotgun (WGS) entry which is preliminary data.</text>
</comment>
<keyword evidence="5 10" id="KW-0297">G-protein coupled receptor</keyword>
<feature type="transmembrane region" description="Helical" evidence="10">
    <location>
        <begin position="59"/>
        <end position="81"/>
    </location>
</feature>
<accession>A0A5B7HBW0</accession>
<dbReference type="PROSITE" id="PS50262">
    <property type="entry name" value="G_PROTEIN_RECEP_F1_2"/>
    <property type="match status" value="1"/>
</dbReference>
<comment type="subcellular location">
    <subcellularLocation>
        <location evidence="1 10">Cell membrane</location>
        <topology evidence="1 10">Multi-pass membrane protein</topology>
    </subcellularLocation>
</comment>
<dbReference type="PANTHER" id="PTHR24224">
    <property type="entry name" value="CARDIOACCELERATORY PEPTIDE RECEPTOR-RELATED"/>
    <property type="match status" value="1"/>
</dbReference>
<evidence type="ECO:0000256" key="8">
    <source>
        <dbReference type="ARBA" id="ARBA00023180"/>
    </source>
</evidence>
<keyword evidence="8 10" id="KW-0325">Glycoprotein</keyword>
<keyword evidence="9 10" id="KW-0807">Transducer</keyword>
<dbReference type="EMBL" id="VSRR010026447">
    <property type="protein sequence ID" value="MPC67583.1"/>
    <property type="molecule type" value="Genomic_DNA"/>
</dbReference>
<evidence type="ECO:0000256" key="9">
    <source>
        <dbReference type="ARBA" id="ARBA00023224"/>
    </source>
</evidence>